<evidence type="ECO:0000313" key="2">
    <source>
        <dbReference type="EMBL" id="SVC99760.1"/>
    </source>
</evidence>
<name>A0A382RQN0_9ZZZZ</name>
<proteinExistence type="predicted"/>
<keyword evidence="1" id="KW-0472">Membrane</keyword>
<sequence>MAETTEVAIIGGGAAGCAVAYYLAKSG</sequence>
<dbReference type="InterPro" id="IPR036188">
    <property type="entry name" value="FAD/NAD-bd_sf"/>
</dbReference>
<dbReference type="EMBL" id="UINC01123349">
    <property type="protein sequence ID" value="SVC99760.1"/>
    <property type="molecule type" value="Genomic_DNA"/>
</dbReference>
<keyword evidence="1" id="KW-1133">Transmembrane helix</keyword>
<gene>
    <name evidence="2" type="ORF">METZ01_LOCUS352614</name>
</gene>
<accession>A0A382RQN0</accession>
<reference evidence="2" key="1">
    <citation type="submission" date="2018-05" db="EMBL/GenBank/DDBJ databases">
        <authorList>
            <person name="Lanie J.A."/>
            <person name="Ng W.-L."/>
            <person name="Kazmierczak K.M."/>
            <person name="Andrzejewski T.M."/>
            <person name="Davidsen T.M."/>
            <person name="Wayne K.J."/>
            <person name="Tettelin H."/>
            <person name="Glass J.I."/>
            <person name="Rusch D."/>
            <person name="Podicherti R."/>
            <person name="Tsui H.-C.T."/>
            <person name="Winkler M.E."/>
        </authorList>
    </citation>
    <scope>NUCLEOTIDE SEQUENCE</scope>
</reference>
<keyword evidence="1" id="KW-0812">Transmembrane</keyword>
<protein>
    <recommendedName>
        <fullName evidence="3">FAD dependent oxidoreductase domain-containing protein</fullName>
    </recommendedName>
</protein>
<evidence type="ECO:0000256" key="1">
    <source>
        <dbReference type="SAM" id="Phobius"/>
    </source>
</evidence>
<dbReference type="Gene3D" id="3.50.50.60">
    <property type="entry name" value="FAD/NAD(P)-binding domain"/>
    <property type="match status" value="1"/>
</dbReference>
<feature type="non-terminal residue" evidence="2">
    <location>
        <position position="27"/>
    </location>
</feature>
<feature type="transmembrane region" description="Helical" evidence="1">
    <location>
        <begin position="6"/>
        <end position="24"/>
    </location>
</feature>
<dbReference type="SUPFAM" id="SSF51905">
    <property type="entry name" value="FAD/NAD(P)-binding domain"/>
    <property type="match status" value="1"/>
</dbReference>
<evidence type="ECO:0008006" key="3">
    <source>
        <dbReference type="Google" id="ProtNLM"/>
    </source>
</evidence>
<dbReference type="AlphaFoldDB" id="A0A382RQN0"/>
<organism evidence="2">
    <name type="scientific">marine metagenome</name>
    <dbReference type="NCBI Taxonomy" id="408172"/>
    <lineage>
        <taxon>unclassified sequences</taxon>
        <taxon>metagenomes</taxon>
        <taxon>ecological metagenomes</taxon>
    </lineage>
</organism>